<accession>A0A813D1L0</accession>
<gene>
    <name evidence="2" type="ORF">PGLA1383_LOCUS1176</name>
</gene>
<dbReference type="Pfam" id="PF13087">
    <property type="entry name" value="AAA_12"/>
    <property type="match status" value="1"/>
</dbReference>
<dbReference type="InterPro" id="IPR045055">
    <property type="entry name" value="DNA2/NAM7-like"/>
</dbReference>
<evidence type="ECO:0000313" key="2">
    <source>
        <dbReference type="EMBL" id="CAE8582175.1"/>
    </source>
</evidence>
<proteinExistence type="predicted"/>
<dbReference type="AlphaFoldDB" id="A0A813D1L0"/>
<dbReference type="OrthoDB" id="1879at2759"/>
<dbReference type="EMBL" id="CAJNNV010000313">
    <property type="protein sequence ID" value="CAE8582175.1"/>
    <property type="molecule type" value="Genomic_DNA"/>
</dbReference>
<dbReference type="CDD" id="cd18808">
    <property type="entry name" value="SF1_C_Upf1"/>
    <property type="match status" value="1"/>
</dbReference>
<dbReference type="SUPFAM" id="SSF52540">
    <property type="entry name" value="P-loop containing nucleoside triphosphate hydrolases"/>
    <property type="match status" value="1"/>
</dbReference>
<keyword evidence="3" id="KW-1185">Reference proteome</keyword>
<evidence type="ECO:0000313" key="3">
    <source>
        <dbReference type="Proteomes" id="UP000654075"/>
    </source>
</evidence>
<dbReference type="PANTHER" id="PTHR10887">
    <property type="entry name" value="DNA2/NAM7 HELICASE FAMILY"/>
    <property type="match status" value="1"/>
</dbReference>
<sequence length="172" mass="19728">MERLLLNPDSRYPQASLSTQNRMRDEFLCLLLPHYPDLKTNLDRVRDNVPLGMVKKSMYFVATRQHLESESNIGRSVMNLGEASEILKFVAHILQEGYEQGRITVLAMYDGQVALIKGKLKQAGHQEIRCCTVDRYQGDENQIVIVSLVRSNTSHEAFNKKMFKPFLVFHTG</sequence>
<dbReference type="PANTHER" id="PTHR10887:SF341">
    <property type="entry name" value="NFX1-TYPE ZINC FINGER-CONTAINING PROTEIN 1"/>
    <property type="match status" value="1"/>
</dbReference>
<feature type="domain" description="DNA2/NAM7 helicase-like C-terminal" evidence="1">
    <location>
        <begin position="14"/>
        <end position="156"/>
    </location>
</feature>
<organism evidence="2 3">
    <name type="scientific">Polarella glacialis</name>
    <name type="common">Dinoflagellate</name>
    <dbReference type="NCBI Taxonomy" id="89957"/>
    <lineage>
        <taxon>Eukaryota</taxon>
        <taxon>Sar</taxon>
        <taxon>Alveolata</taxon>
        <taxon>Dinophyceae</taxon>
        <taxon>Suessiales</taxon>
        <taxon>Suessiaceae</taxon>
        <taxon>Polarella</taxon>
    </lineage>
</organism>
<comment type="caution">
    <text evidence="2">The sequence shown here is derived from an EMBL/GenBank/DDBJ whole genome shotgun (WGS) entry which is preliminary data.</text>
</comment>
<dbReference type="Gene3D" id="3.40.50.300">
    <property type="entry name" value="P-loop containing nucleotide triphosphate hydrolases"/>
    <property type="match status" value="1"/>
</dbReference>
<dbReference type="GO" id="GO:0031048">
    <property type="term" value="P:regulatory ncRNA-mediated heterochromatin formation"/>
    <property type="evidence" value="ECO:0007669"/>
    <property type="project" value="TreeGrafter"/>
</dbReference>
<dbReference type="InterPro" id="IPR027417">
    <property type="entry name" value="P-loop_NTPase"/>
</dbReference>
<protein>
    <recommendedName>
        <fullName evidence="1">DNA2/NAM7 helicase-like C-terminal domain-containing protein</fullName>
    </recommendedName>
</protein>
<dbReference type="GO" id="GO:0031380">
    <property type="term" value="C:nuclear RNA-directed RNA polymerase complex"/>
    <property type="evidence" value="ECO:0007669"/>
    <property type="project" value="TreeGrafter"/>
</dbReference>
<reference evidence="2" key="1">
    <citation type="submission" date="2021-02" db="EMBL/GenBank/DDBJ databases">
        <authorList>
            <person name="Dougan E. K."/>
            <person name="Rhodes N."/>
            <person name="Thang M."/>
            <person name="Chan C."/>
        </authorList>
    </citation>
    <scope>NUCLEOTIDE SEQUENCE</scope>
</reference>
<name>A0A813D1L0_POLGL</name>
<evidence type="ECO:0000259" key="1">
    <source>
        <dbReference type="Pfam" id="PF13087"/>
    </source>
</evidence>
<dbReference type="InterPro" id="IPR041679">
    <property type="entry name" value="DNA2/NAM7-like_C"/>
</dbReference>
<dbReference type="Proteomes" id="UP000654075">
    <property type="component" value="Unassembled WGS sequence"/>
</dbReference>
<dbReference type="InterPro" id="IPR047187">
    <property type="entry name" value="SF1_C_Upf1"/>
</dbReference>